<accession>A0A1M5XYD1</accession>
<dbReference type="EMBL" id="FQXT01000003">
    <property type="protein sequence ID" value="SHI04584.1"/>
    <property type="molecule type" value="Genomic_DNA"/>
</dbReference>
<reference evidence="3" key="2">
    <citation type="submission" date="2016-11" db="EMBL/GenBank/DDBJ databases">
        <authorList>
            <person name="Jaros S."/>
            <person name="Januszkiewicz K."/>
            <person name="Wedrychowicz H."/>
        </authorList>
    </citation>
    <scope>NUCLEOTIDE SEQUENCE [LARGE SCALE GENOMIC DNA]</scope>
    <source>
        <strain evidence="3">DSM 19859</strain>
    </source>
</reference>
<name>A0A1M5XYD1_9FLAO</name>
<evidence type="ECO:0000313" key="2">
    <source>
        <dbReference type="EMBL" id="RXG30329.1"/>
    </source>
</evidence>
<keyword evidence="1" id="KW-0472">Membrane</keyword>
<dbReference type="RefSeq" id="WP_072982337.1">
    <property type="nucleotide sequence ID" value="NZ_FQXT01000003.1"/>
</dbReference>
<dbReference type="OrthoDB" id="1449578at2"/>
<evidence type="ECO:0000313" key="3">
    <source>
        <dbReference type="EMBL" id="SHI04584.1"/>
    </source>
</evidence>
<dbReference type="STRING" id="573501.SAMN04487999_1784"/>
<dbReference type="Proteomes" id="UP000290037">
    <property type="component" value="Unassembled WGS sequence"/>
</dbReference>
<sequence>MLGILLLYWIGKYYYKLAEAHGKSKWGYAILGIVTYYACAVVSGFLMGIFIELIWPGAVDTINEFLFGLMLLPFGIAGTYLLYYYFKRNWESKAPQLGVEELGAGEPTETTL</sequence>
<organism evidence="3 4">
    <name type="scientific">Leeuwenhoekiella palythoae</name>
    <dbReference type="NCBI Taxonomy" id="573501"/>
    <lineage>
        <taxon>Bacteria</taxon>
        <taxon>Pseudomonadati</taxon>
        <taxon>Bacteroidota</taxon>
        <taxon>Flavobacteriia</taxon>
        <taxon>Flavobacteriales</taxon>
        <taxon>Flavobacteriaceae</taxon>
        <taxon>Leeuwenhoekiella</taxon>
    </lineage>
</organism>
<keyword evidence="1" id="KW-1133">Transmembrane helix</keyword>
<keyword evidence="1" id="KW-0812">Transmembrane</keyword>
<gene>
    <name evidence="2" type="ORF">DSM01_1079</name>
    <name evidence="3" type="ORF">SAMN04487999_1784</name>
</gene>
<evidence type="ECO:0000256" key="1">
    <source>
        <dbReference type="SAM" id="Phobius"/>
    </source>
</evidence>
<proteinExistence type="predicted"/>
<reference evidence="2 5" key="3">
    <citation type="submission" date="2018-07" db="EMBL/GenBank/DDBJ databases">
        <title>Leeuwenhoekiella genomics.</title>
        <authorList>
            <person name="Tahon G."/>
            <person name="Willems A."/>
        </authorList>
    </citation>
    <scope>NUCLEOTIDE SEQUENCE [LARGE SCALE GENOMIC DNA]</scope>
    <source>
        <strain evidence="2 5">LMG 24856</strain>
    </source>
</reference>
<keyword evidence="5" id="KW-1185">Reference proteome</keyword>
<dbReference type="EMBL" id="QOVN01000002">
    <property type="protein sequence ID" value="RXG30329.1"/>
    <property type="molecule type" value="Genomic_DNA"/>
</dbReference>
<feature type="transmembrane region" description="Helical" evidence="1">
    <location>
        <begin position="26"/>
        <end position="53"/>
    </location>
</feature>
<reference evidence="4" key="1">
    <citation type="submission" date="2016-11" db="EMBL/GenBank/DDBJ databases">
        <authorList>
            <person name="Varghese N."/>
            <person name="Submissions S."/>
        </authorList>
    </citation>
    <scope>NUCLEOTIDE SEQUENCE [LARGE SCALE GENOMIC DNA]</scope>
    <source>
        <strain evidence="4">DSM 19859</strain>
    </source>
</reference>
<evidence type="ECO:0000313" key="4">
    <source>
        <dbReference type="Proteomes" id="UP000184240"/>
    </source>
</evidence>
<dbReference type="Proteomes" id="UP000184240">
    <property type="component" value="Unassembled WGS sequence"/>
</dbReference>
<evidence type="ECO:0000313" key="5">
    <source>
        <dbReference type="Proteomes" id="UP000290037"/>
    </source>
</evidence>
<feature type="transmembrane region" description="Helical" evidence="1">
    <location>
        <begin position="65"/>
        <end position="86"/>
    </location>
</feature>
<protein>
    <submittedName>
        <fullName evidence="3">Uncharacterized protein</fullName>
    </submittedName>
</protein>
<dbReference type="AlphaFoldDB" id="A0A1M5XYD1"/>